<gene>
    <name evidence="2" type="ORF">BN2475_460008</name>
</gene>
<evidence type="ECO:0008006" key="4">
    <source>
        <dbReference type="Google" id="ProtNLM"/>
    </source>
</evidence>
<accession>A0A1N7S9I7</accession>
<dbReference type="EMBL" id="CYGX02000046">
    <property type="protein sequence ID" value="SIT44012.1"/>
    <property type="molecule type" value="Genomic_DNA"/>
</dbReference>
<evidence type="ECO:0000313" key="2">
    <source>
        <dbReference type="EMBL" id="SIT44012.1"/>
    </source>
</evidence>
<name>A0A1N7S9I7_9BURK</name>
<evidence type="ECO:0000256" key="1">
    <source>
        <dbReference type="SAM" id="SignalP"/>
    </source>
</evidence>
<organism evidence="2 3">
    <name type="scientific">Paraburkholderia ribeironis</name>
    <dbReference type="NCBI Taxonomy" id="1247936"/>
    <lineage>
        <taxon>Bacteria</taxon>
        <taxon>Pseudomonadati</taxon>
        <taxon>Pseudomonadota</taxon>
        <taxon>Betaproteobacteria</taxon>
        <taxon>Burkholderiales</taxon>
        <taxon>Burkholderiaceae</taxon>
        <taxon>Paraburkholderia</taxon>
    </lineage>
</organism>
<sequence length="136" mass="15502">MHRTRMQIVCLILCMFFSTLVAAKSTSDCLQHLGGGYGDAECYSGLQRSLVADSKRIYNKLRATIPNSNMHAKLLDEYMATQDASVKYCELPRNAGARWKTEHDGSMFPALQEECIYNLRKAQNKFLKDLLDMAKW</sequence>
<dbReference type="STRING" id="1247936.BN2475_460008"/>
<dbReference type="AlphaFoldDB" id="A0A1N7S9I7"/>
<keyword evidence="3" id="KW-1185">Reference proteome</keyword>
<evidence type="ECO:0000313" key="3">
    <source>
        <dbReference type="Proteomes" id="UP000187012"/>
    </source>
</evidence>
<feature type="signal peptide" evidence="1">
    <location>
        <begin position="1"/>
        <end position="22"/>
    </location>
</feature>
<keyword evidence="1" id="KW-0732">Signal</keyword>
<protein>
    <recommendedName>
        <fullName evidence="4">Lysozyme inhibitor LprI N-terminal domain-containing protein</fullName>
    </recommendedName>
</protein>
<reference evidence="2 3" key="1">
    <citation type="submission" date="2016-12" db="EMBL/GenBank/DDBJ databases">
        <authorList>
            <person name="Song W.-J."/>
            <person name="Kurnit D.M."/>
        </authorList>
    </citation>
    <scope>NUCLEOTIDE SEQUENCE [LARGE SCALE GENOMIC DNA]</scope>
    <source>
        <strain evidence="2 3">STM7296</strain>
    </source>
</reference>
<dbReference type="Proteomes" id="UP000187012">
    <property type="component" value="Unassembled WGS sequence"/>
</dbReference>
<feature type="chain" id="PRO_5012162031" description="Lysozyme inhibitor LprI N-terminal domain-containing protein" evidence="1">
    <location>
        <begin position="23"/>
        <end position="136"/>
    </location>
</feature>
<proteinExistence type="predicted"/>